<dbReference type="Proteomes" id="UP001058074">
    <property type="component" value="Unassembled WGS sequence"/>
</dbReference>
<protein>
    <submittedName>
        <fullName evidence="1">Uncharacterized protein</fullName>
    </submittedName>
</protein>
<reference evidence="1" key="1">
    <citation type="journal article" date="2025" name="Int. J. Syst. Evol. Microbiol.">
        <title>Inconstantimicrobium mannanitabidum sp. nov., a novel member of the family Clostridiaceae isolated from anoxic soil under the treatment of reductive soil disinfestation.</title>
        <authorList>
            <person name="Ueki A."/>
            <person name="Tonouchi A."/>
            <person name="Honma S."/>
            <person name="Kaku N."/>
            <person name="Ueki K."/>
        </authorList>
    </citation>
    <scope>NUCLEOTIDE SEQUENCE</scope>
    <source>
        <strain evidence="1">TW13</strain>
    </source>
</reference>
<gene>
    <name evidence="1" type="ORF">rsdtw13_04090</name>
</gene>
<proteinExistence type="predicted"/>
<evidence type="ECO:0000313" key="2">
    <source>
        <dbReference type="Proteomes" id="UP001058074"/>
    </source>
</evidence>
<name>A0ACB5R7Y8_9CLOT</name>
<comment type="caution">
    <text evidence="1">The sequence shown here is derived from an EMBL/GenBank/DDBJ whole genome shotgun (WGS) entry which is preliminary data.</text>
</comment>
<keyword evidence="2" id="KW-1185">Reference proteome</keyword>
<dbReference type="EMBL" id="BROD01000001">
    <property type="protein sequence ID" value="GKX65151.1"/>
    <property type="molecule type" value="Genomic_DNA"/>
</dbReference>
<sequence>MLLEFGTNIKDIQNRLRHSKLATTMDTYSHVTKKMKNDSVSIFEKLINNLPPKYFLRWQMGRKY</sequence>
<accession>A0ACB5R7Y8</accession>
<organism evidence="1 2">
    <name type="scientific">Inconstantimicrobium mannanitabidum</name>
    <dbReference type="NCBI Taxonomy" id="1604901"/>
    <lineage>
        <taxon>Bacteria</taxon>
        <taxon>Bacillati</taxon>
        <taxon>Bacillota</taxon>
        <taxon>Clostridia</taxon>
        <taxon>Eubacteriales</taxon>
        <taxon>Clostridiaceae</taxon>
        <taxon>Inconstantimicrobium</taxon>
    </lineage>
</organism>
<evidence type="ECO:0000313" key="1">
    <source>
        <dbReference type="EMBL" id="GKX65151.1"/>
    </source>
</evidence>